<protein>
    <submittedName>
        <fullName evidence="2">Helix-turn-helix domain-containing protein</fullName>
    </submittedName>
</protein>
<dbReference type="InterPro" id="IPR009061">
    <property type="entry name" value="DNA-bd_dom_put_sf"/>
</dbReference>
<reference evidence="2" key="1">
    <citation type="submission" date="2019-04" db="EMBL/GenBank/DDBJ databases">
        <title>Evolution of Biomass-Degrading Anaerobic Consortia Revealed by Metagenomics.</title>
        <authorList>
            <person name="Peng X."/>
        </authorList>
    </citation>
    <scope>NUCLEOTIDE SEQUENCE</scope>
    <source>
        <strain evidence="2">SIG140</strain>
    </source>
</reference>
<evidence type="ECO:0000313" key="3">
    <source>
        <dbReference type="Proteomes" id="UP000806522"/>
    </source>
</evidence>
<comment type="caution">
    <text evidence="2">The sequence shown here is derived from an EMBL/GenBank/DDBJ whole genome shotgun (WGS) entry which is preliminary data.</text>
</comment>
<name>A0A9D5NZ15_XYLRU</name>
<dbReference type="SUPFAM" id="SSF46955">
    <property type="entry name" value="Putative DNA-binding domain"/>
    <property type="match status" value="1"/>
</dbReference>
<dbReference type="EMBL" id="SUYC01000002">
    <property type="protein sequence ID" value="MBE6269729.1"/>
    <property type="molecule type" value="Genomic_DNA"/>
</dbReference>
<evidence type="ECO:0000259" key="1">
    <source>
        <dbReference type="Pfam" id="PF12728"/>
    </source>
</evidence>
<dbReference type="PANTHER" id="PTHR34585:SF22">
    <property type="entry name" value="HELIX-TURN-HELIX DOMAIN-CONTAINING PROTEIN"/>
    <property type="match status" value="1"/>
</dbReference>
<evidence type="ECO:0000313" key="2">
    <source>
        <dbReference type="EMBL" id="MBE6269729.1"/>
    </source>
</evidence>
<dbReference type="InterPro" id="IPR041657">
    <property type="entry name" value="HTH_17"/>
</dbReference>
<organism evidence="2 3">
    <name type="scientific">Xylanibacter ruminicola</name>
    <name type="common">Prevotella ruminicola</name>
    <dbReference type="NCBI Taxonomy" id="839"/>
    <lineage>
        <taxon>Bacteria</taxon>
        <taxon>Pseudomonadati</taxon>
        <taxon>Bacteroidota</taxon>
        <taxon>Bacteroidia</taxon>
        <taxon>Bacteroidales</taxon>
        <taxon>Prevotellaceae</taxon>
        <taxon>Xylanibacter</taxon>
    </lineage>
</organism>
<proteinExistence type="predicted"/>
<dbReference type="Proteomes" id="UP000806522">
    <property type="component" value="Unassembled WGS sequence"/>
</dbReference>
<feature type="domain" description="Helix-turn-helix" evidence="1">
    <location>
        <begin position="42"/>
        <end position="91"/>
    </location>
</feature>
<sequence length="98" mass="11383">MNELIMPHNVGVKNALENMKEVLALYKKVIGNYRPLLDGEHYLTDKEVADILKVSRRTLQEYRNDGVLPYILLGGKVLYRESDLESVLESCYHQAYKR</sequence>
<dbReference type="PANTHER" id="PTHR34585">
    <property type="match status" value="1"/>
</dbReference>
<dbReference type="AlphaFoldDB" id="A0A9D5NZ15"/>
<accession>A0A9D5NZ15</accession>
<gene>
    <name evidence="2" type="ORF">E7101_02110</name>
</gene>
<dbReference type="Pfam" id="PF12728">
    <property type="entry name" value="HTH_17"/>
    <property type="match status" value="1"/>
</dbReference>